<reference evidence="2 3" key="1">
    <citation type="submission" date="2017-09" db="EMBL/GenBank/DDBJ databases">
        <title>Depth-based differentiation of microbial function through sediment-hosted aquifers and enrichment of novel symbionts in the deep terrestrial subsurface.</title>
        <authorList>
            <person name="Probst A.J."/>
            <person name="Ladd B."/>
            <person name="Jarett J.K."/>
            <person name="Geller-Mcgrath D.E."/>
            <person name="Sieber C.M."/>
            <person name="Emerson J.B."/>
            <person name="Anantharaman K."/>
            <person name="Thomas B.C."/>
            <person name="Malmstrom R."/>
            <person name="Stieglmeier M."/>
            <person name="Klingl A."/>
            <person name="Woyke T."/>
            <person name="Ryan C.M."/>
            <person name="Banfield J.F."/>
        </authorList>
    </citation>
    <scope>NUCLEOTIDE SEQUENCE [LARGE SCALE GENOMIC DNA]</scope>
    <source>
        <strain evidence="2">CG23_combo_of_CG06-09_8_20_14_all_40_23</strain>
    </source>
</reference>
<dbReference type="EMBL" id="PCSH01000045">
    <property type="protein sequence ID" value="PIP41717.1"/>
    <property type="molecule type" value="Genomic_DNA"/>
</dbReference>
<dbReference type="SUPFAM" id="SSF143011">
    <property type="entry name" value="RelE-like"/>
    <property type="match status" value="1"/>
</dbReference>
<name>A0A2H0A8H2_9BACT</name>
<sequence length="90" mass="10715">MWKVDYTKLFLKELAAVPKEIQEKAETIVFQELKTTNPFKLGYLEQMTGYSNKYKIRVGNYRIGITINKSENLIICQRIVHRKDIYRVFP</sequence>
<dbReference type="InterPro" id="IPR007712">
    <property type="entry name" value="RelE/ParE_toxin"/>
</dbReference>
<accession>A0A2H0A8H2</accession>
<comment type="caution">
    <text evidence="2">The sequence shown here is derived from an EMBL/GenBank/DDBJ whole genome shotgun (WGS) entry which is preliminary data.</text>
</comment>
<proteinExistence type="predicted"/>
<dbReference type="Gene3D" id="3.30.2310.20">
    <property type="entry name" value="RelE-like"/>
    <property type="match status" value="1"/>
</dbReference>
<dbReference type="InterPro" id="IPR035093">
    <property type="entry name" value="RelE/ParE_toxin_dom_sf"/>
</dbReference>
<evidence type="ECO:0000313" key="3">
    <source>
        <dbReference type="Proteomes" id="UP000231067"/>
    </source>
</evidence>
<dbReference type="PANTHER" id="PTHR38813">
    <property type="match status" value="1"/>
</dbReference>
<gene>
    <name evidence="2" type="ORF">COX18_02580</name>
</gene>
<protein>
    <submittedName>
        <fullName evidence="2">Plasmid stabilization protein</fullName>
    </submittedName>
</protein>
<dbReference type="Proteomes" id="UP000231067">
    <property type="component" value="Unassembled WGS sequence"/>
</dbReference>
<dbReference type="Pfam" id="PF05016">
    <property type="entry name" value="ParE_toxin"/>
    <property type="match status" value="1"/>
</dbReference>
<dbReference type="InterPro" id="IPR052747">
    <property type="entry name" value="TA_system_RelE_toxin"/>
</dbReference>
<dbReference type="AlphaFoldDB" id="A0A2H0A8H2"/>
<dbReference type="PANTHER" id="PTHR38813:SF1">
    <property type="entry name" value="TOXIN RELE1-RELATED"/>
    <property type="match status" value="1"/>
</dbReference>
<keyword evidence="1" id="KW-1277">Toxin-antitoxin system</keyword>
<organism evidence="2 3">
    <name type="scientific">Candidatus Desantisbacteria bacterium CG23_combo_of_CG06-09_8_20_14_all_40_23</name>
    <dbReference type="NCBI Taxonomy" id="1974550"/>
    <lineage>
        <taxon>Bacteria</taxon>
        <taxon>Candidatus Desantisiibacteriota</taxon>
    </lineage>
</organism>
<evidence type="ECO:0000256" key="1">
    <source>
        <dbReference type="ARBA" id="ARBA00022649"/>
    </source>
</evidence>
<evidence type="ECO:0000313" key="2">
    <source>
        <dbReference type="EMBL" id="PIP41717.1"/>
    </source>
</evidence>